<dbReference type="PANTHER" id="PTHR23291:SF50">
    <property type="entry name" value="PROTEIN LIFEGUARD 4"/>
    <property type="match status" value="1"/>
</dbReference>
<sequence>MSLRGQVQIARSVFLLRIYILIWVQCLILMSVCAFCWLVLPHRLEQLFSSVRLTLSCLMISIVCLGLLRWAEPNFPKNVWILLTYTLLTSVAVTASGFHFSHRSVIYAMVATVTLFCFLTLATYLFARDVELQRSLLTGASTLILLLFAIFSLFPEAVSEILVMIAGLAVIVTSVVCDTQDILHDIEYESYIPGALCLYMDLMYLFVSVLYFMPSEPGSAHTAQTTVATTVAATAAASPQFVS</sequence>
<keyword evidence="4 5" id="KW-0472">Membrane</keyword>
<keyword evidence="3 5" id="KW-1133">Transmembrane helix</keyword>
<feature type="transmembrane region" description="Helical" evidence="5">
    <location>
        <begin position="80"/>
        <end position="100"/>
    </location>
</feature>
<reference evidence="7" key="2">
    <citation type="journal article" date="2016" name="Virus Evol.">
        <title>Islands of linkage in an ocean of pervasive recombination reveals two-speed evolution of human cytomegalovirus genomes.</title>
        <authorList>
            <person name="Lassalle F."/>
            <person name="Depledge D.P."/>
            <person name="Reeves M.B."/>
            <person name="Brown A.C."/>
            <person name="Christiansen M.T."/>
            <person name="Tutill H.J."/>
            <person name="Williams R.J."/>
            <person name="Einer-Jensen K."/>
            <person name="Holdstock J."/>
            <person name="Atkinson C."/>
            <person name="Brown J.R."/>
            <person name="van Loenen F.B."/>
            <person name="Clark D.A."/>
            <person name="Griffiths P.D."/>
            <person name="Verjans G.M.G.M."/>
            <person name="Schutten M."/>
            <person name="Milne R.S.B."/>
            <person name="Balloux F."/>
            <person name="Breuer J."/>
        </authorList>
    </citation>
    <scope>NUCLEOTIDE SEQUENCE</scope>
    <source>
        <strain evidence="7">NL/Rot3/Nasal/2012</strain>
    </source>
</reference>
<evidence type="ECO:0000313" key="7">
    <source>
        <dbReference type="EMBL" id="AMJ53018.1"/>
    </source>
</evidence>
<dbReference type="PANTHER" id="PTHR23291">
    <property type="entry name" value="BAX INHIBITOR-RELATED"/>
    <property type="match status" value="1"/>
</dbReference>
<dbReference type="EMBL" id="KT726942">
    <property type="protein sequence ID" value="AMJ53018.1"/>
    <property type="molecule type" value="Genomic_DNA"/>
</dbReference>
<reference evidence="8" key="4">
    <citation type="submission" date="2018-12" db="EMBL/GenBank/DDBJ databases">
        <authorList>
            <person name="Camiolo S."/>
        </authorList>
    </citation>
    <scope>NUCLEOTIDE SEQUENCE</scope>
    <source>
        <strain evidence="8">PAT_C_1</strain>
    </source>
</reference>
<reference evidence="6 9" key="1">
    <citation type="journal article" date="2015" name="J. Virol.">
        <title>High-throughput analysis of human cytomegalovirus genome diversity highlights the widespread occurrence of gene-disrupting mutations and pervasive recombination.</title>
        <authorList>
            <person name="Sijmons S."/>
            <person name="Thys K."/>
            <person name="Mbong Ngwese M."/>
            <person name="Van Damme E."/>
            <person name="Dvorak J."/>
            <person name="Van Loock M."/>
            <person name="Li G."/>
            <person name="Tachezy R."/>
            <person name="Busson L."/>
            <person name="Aerssens J."/>
            <person name="Van Ranst M."/>
            <person name="Maes P."/>
        </authorList>
    </citation>
    <scope>NUCLEOTIDE SEQUENCE [LARGE SCALE GENOMIC DNA]</scope>
    <source>
        <strain evidence="6">BE/2/2011</strain>
    </source>
</reference>
<evidence type="ECO:0000313" key="8">
    <source>
        <dbReference type="EMBL" id="VDY02202.1"/>
    </source>
</evidence>
<protein>
    <submittedName>
        <fullName evidence="7">Membrane protein US21</fullName>
    </submittedName>
</protein>
<feature type="transmembrane region" description="Helical" evidence="5">
    <location>
        <begin position="191"/>
        <end position="213"/>
    </location>
</feature>
<dbReference type="EMBL" id="KP745652">
    <property type="protein sequence ID" value="AKI10892.1"/>
    <property type="molecule type" value="Genomic_DNA"/>
</dbReference>
<evidence type="ECO:0000256" key="4">
    <source>
        <dbReference type="ARBA" id="ARBA00023136"/>
    </source>
</evidence>
<evidence type="ECO:0000313" key="6">
    <source>
        <dbReference type="EMBL" id="AKI10892.1"/>
    </source>
</evidence>
<organismHost>
    <name type="scientific">Homo sapiens</name>
    <name type="common">Human</name>
    <dbReference type="NCBI Taxonomy" id="9606"/>
</organismHost>
<proteinExistence type="predicted"/>
<feature type="transmembrane region" description="Helical" evidence="5">
    <location>
        <begin position="46"/>
        <end position="68"/>
    </location>
</feature>
<evidence type="ECO:0000256" key="5">
    <source>
        <dbReference type="SAM" id="Phobius"/>
    </source>
</evidence>
<feature type="transmembrane region" description="Helical" evidence="5">
    <location>
        <begin position="20"/>
        <end position="40"/>
    </location>
</feature>
<dbReference type="Pfam" id="PF01027">
    <property type="entry name" value="Bax1-I"/>
    <property type="match status" value="1"/>
</dbReference>
<dbReference type="GO" id="GO:0016020">
    <property type="term" value="C:membrane"/>
    <property type="evidence" value="ECO:0007669"/>
    <property type="project" value="UniProtKB-SubCell"/>
</dbReference>
<dbReference type="EMBL" id="LR131940">
    <property type="protein sequence ID" value="VDY02202.1"/>
    <property type="molecule type" value="Genomic_DNA"/>
</dbReference>
<dbReference type="InterPro" id="IPR006214">
    <property type="entry name" value="Bax_inhibitor_1-related"/>
</dbReference>
<comment type="subcellular location">
    <subcellularLocation>
        <location evidence="1">Membrane</location>
        <topology evidence="1">Multi-pass membrane protein</topology>
    </subcellularLocation>
</comment>
<accession>A0A0A7CFQ0</accession>
<organism evidence="7">
    <name type="scientific">Human cytomegalovirus</name>
    <name type="common">HHV-5</name>
    <name type="synonym">Human herpesvirus 5</name>
    <dbReference type="NCBI Taxonomy" id="10359"/>
    <lineage>
        <taxon>Viruses</taxon>
        <taxon>Duplodnaviria</taxon>
        <taxon>Heunggongvirae</taxon>
        <taxon>Peploviricota</taxon>
        <taxon>Herviviricetes</taxon>
        <taxon>Herpesvirales</taxon>
        <taxon>Orthoherpesviridae</taxon>
        <taxon>Betaherpesvirinae</taxon>
        <taxon>Cytomegalovirus</taxon>
        <taxon>Cytomegalovirus humanbeta5</taxon>
    </lineage>
</organism>
<keyword evidence="2 5" id="KW-0812">Transmembrane</keyword>
<dbReference type="Proteomes" id="UP000156782">
    <property type="component" value="Segment"/>
</dbReference>
<evidence type="ECO:0000256" key="3">
    <source>
        <dbReference type="ARBA" id="ARBA00022989"/>
    </source>
</evidence>
<evidence type="ECO:0000256" key="2">
    <source>
        <dbReference type="ARBA" id="ARBA00022692"/>
    </source>
</evidence>
<feature type="transmembrane region" description="Helical" evidence="5">
    <location>
        <begin position="161"/>
        <end position="179"/>
    </location>
</feature>
<feature type="transmembrane region" description="Helical" evidence="5">
    <location>
        <begin position="106"/>
        <end position="127"/>
    </location>
</feature>
<evidence type="ECO:0000256" key="1">
    <source>
        <dbReference type="ARBA" id="ARBA00004141"/>
    </source>
</evidence>
<evidence type="ECO:0000313" key="9">
    <source>
        <dbReference type="Proteomes" id="UP000156782"/>
    </source>
</evidence>
<reference evidence="7" key="3">
    <citation type="submission" date="2017-01" db="EMBL/GenBank/DDBJ databases">
        <authorList>
            <person name="Mah S.A."/>
            <person name="Swanson W.J."/>
            <person name="Moy G.W."/>
            <person name="Vacquier V.D."/>
        </authorList>
    </citation>
    <scope>NUCLEOTIDE SEQUENCE</scope>
    <source>
        <strain evidence="7">NL/Rot3/Nasal/2012</strain>
    </source>
</reference>
<gene>
    <name evidence="7" type="primary">US21</name>
</gene>
<feature type="transmembrane region" description="Helical" evidence="5">
    <location>
        <begin position="136"/>
        <end position="155"/>
    </location>
</feature>
<name>A0A0A7CFQ0_HCMV</name>